<keyword evidence="1" id="KW-0175">Coiled coil</keyword>
<feature type="region of interest" description="Disordered" evidence="2">
    <location>
        <begin position="1"/>
        <end position="87"/>
    </location>
</feature>
<evidence type="ECO:0000313" key="4">
    <source>
        <dbReference type="Proteomes" id="UP000700596"/>
    </source>
</evidence>
<evidence type="ECO:0000256" key="1">
    <source>
        <dbReference type="SAM" id="Coils"/>
    </source>
</evidence>
<evidence type="ECO:0000256" key="2">
    <source>
        <dbReference type="SAM" id="MobiDB-lite"/>
    </source>
</evidence>
<reference evidence="3" key="1">
    <citation type="journal article" date="2021" name="Nat. Commun.">
        <title>Genetic determinants of endophytism in the Arabidopsis root mycobiome.</title>
        <authorList>
            <person name="Mesny F."/>
            <person name="Miyauchi S."/>
            <person name="Thiergart T."/>
            <person name="Pickel B."/>
            <person name="Atanasova L."/>
            <person name="Karlsson M."/>
            <person name="Huettel B."/>
            <person name="Barry K.W."/>
            <person name="Haridas S."/>
            <person name="Chen C."/>
            <person name="Bauer D."/>
            <person name="Andreopoulos W."/>
            <person name="Pangilinan J."/>
            <person name="LaButti K."/>
            <person name="Riley R."/>
            <person name="Lipzen A."/>
            <person name="Clum A."/>
            <person name="Drula E."/>
            <person name="Henrissat B."/>
            <person name="Kohler A."/>
            <person name="Grigoriev I.V."/>
            <person name="Martin F.M."/>
            <person name="Hacquard S."/>
        </authorList>
    </citation>
    <scope>NUCLEOTIDE SEQUENCE</scope>
    <source>
        <strain evidence="3">MPI-CAGE-CH-0243</strain>
    </source>
</reference>
<organism evidence="3 4">
    <name type="scientific">Dendryphion nanum</name>
    <dbReference type="NCBI Taxonomy" id="256645"/>
    <lineage>
        <taxon>Eukaryota</taxon>
        <taxon>Fungi</taxon>
        <taxon>Dikarya</taxon>
        <taxon>Ascomycota</taxon>
        <taxon>Pezizomycotina</taxon>
        <taxon>Dothideomycetes</taxon>
        <taxon>Pleosporomycetidae</taxon>
        <taxon>Pleosporales</taxon>
        <taxon>Torulaceae</taxon>
        <taxon>Dendryphion</taxon>
    </lineage>
</organism>
<dbReference type="Proteomes" id="UP000700596">
    <property type="component" value="Unassembled WGS sequence"/>
</dbReference>
<feature type="region of interest" description="Disordered" evidence="2">
    <location>
        <begin position="107"/>
        <end position="201"/>
    </location>
</feature>
<comment type="caution">
    <text evidence="3">The sequence shown here is derived from an EMBL/GenBank/DDBJ whole genome shotgun (WGS) entry which is preliminary data.</text>
</comment>
<accession>A0A9P9IRF6</accession>
<feature type="non-terminal residue" evidence="3">
    <location>
        <position position="1"/>
    </location>
</feature>
<feature type="compositionally biased region" description="Polar residues" evidence="2">
    <location>
        <begin position="162"/>
        <end position="174"/>
    </location>
</feature>
<proteinExistence type="predicted"/>
<dbReference type="AlphaFoldDB" id="A0A9P9IRF6"/>
<feature type="compositionally biased region" description="Polar residues" evidence="2">
    <location>
        <begin position="128"/>
        <end position="138"/>
    </location>
</feature>
<name>A0A9P9IRF6_9PLEO</name>
<gene>
    <name evidence="3" type="ORF">B0J11DRAFT_603659</name>
</gene>
<sequence>MTTVHHTPPPGTAPFSIYEDPEDREPPSPSEVYEGDTSFASELSLPDADEAIPSIEDTEDEHEVQSDEQPEPYKSSYTSRPSNLSSRRLSAMTGVSIISALPSEISIATRPTPESRYTPRKDRPPFRNPSSVRAMQMSSPPPFATYDGQRERSKGIYKLATPSRSGRSETPVSISASGSRRSGSRRAADEHQSARPTPTPQHLPLVLLHVTLLPMQFPYSQDLMVKIMPDWLISNYKLLEDKLQDIVLMRRGLLIPHPRDEYELLEERILESLELKTPRLLKCGHFVAPQDSDDDQSSDDDDTYAHSTTDDGAGRGSRMSGGTLTVDEDGELKSYPNSEVASPSVCTDCHRQVKKPGNGVGMGSKRWDLRLYAANGLMRAGAWSAAWSEMERCDVEISPWIPDTMRRELDKRVKEEQEAERTKQLYQAELQRRADEDVLRLRELERVAEEKKKLEEAAIQEQVELEMKERQRKLDDEEAAKQRLEATLEERLEEAKEAIRLQFEAQSLLEADSVAGRFRALEEKLKNEVSRSRSISRMRPIDDIPLGTLLRNYLVLLAQDPRNVFIVVLSAVAIFLATHMDASPLIQVPASSLPSVLPEHRLPDSVPSISSIYVTSTTTATAISISTSIETTTV</sequence>
<feature type="compositionally biased region" description="Acidic residues" evidence="2">
    <location>
        <begin position="291"/>
        <end position="302"/>
    </location>
</feature>
<feature type="region of interest" description="Disordered" evidence="2">
    <location>
        <begin position="287"/>
        <end position="347"/>
    </location>
</feature>
<dbReference type="OrthoDB" id="5369448at2759"/>
<feature type="compositionally biased region" description="Acidic residues" evidence="2">
    <location>
        <begin position="56"/>
        <end position="70"/>
    </location>
</feature>
<dbReference type="EMBL" id="JAGMWT010000005">
    <property type="protein sequence ID" value="KAH7128434.1"/>
    <property type="molecule type" value="Genomic_DNA"/>
</dbReference>
<protein>
    <recommendedName>
        <fullName evidence="5">Pathway-specific nitrogen regulator</fullName>
    </recommendedName>
</protein>
<keyword evidence="4" id="KW-1185">Reference proteome</keyword>
<evidence type="ECO:0000313" key="3">
    <source>
        <dbReference type="EMBL" id="KAH7128434.1"/>
    </source>
</evidence>
<evidence type="ECO:0008006" key="5">
    <source>
        <dbReference type="Google" id="ProtNLM"/>
    </source>
</evidence>
<feature type="coiled-coil region" evidence="1">
    <location>
        <begin position="427"/>
        <end position="501"/>
    </location>
</feature>
<feature type="compositionally biased region" description="Polar residues" evidence="2">
    <location>
        <begin position="335"/>
        <end position="345"/>
    </location>
</feature>